<feature type="signal peptide" evidence="1">
    <location>
        <begin position="1"/>
        <end position="27"/>
    </location>
</feature>
<dbReference type="EMBL" id="CP016286">
    <property type="protein sequence ID" value="ANP88167.1"/>
    <property type="molecule type" value="Genomic_DNA"/>
</dbReference>
<dbReference type="Proteomes" id="UP000092691">
    <property type="component" value="Chromosome"/>
</dbReference>
<evidence type="ECO:0000313" key="2">
    <source>
        <dbReference type="EMBL" id="ANP88167.1"/>
    </source>
</evidence>
<dbReference type="AlphaFoldDB" id="A0A1B1CEI6"/>
<dbReference type="OrthoDB" id="8367208at2"/>
<accession>A0A1B1CEI6</accession>
<keyword evidence="1" id="KW-0732">Signal</keyword>
<gene>
    <name evidence="2" type="ORF">BA011_22135</name>
</gene>
<sequence>MKMFRLAPSTAVLGALLALTPIIPAQAAPVQTARPPAVSDVKIMQYKPHTGPWHGYQGFRTERPGTRRHSDGYWYPLAAFGVEAGTTGSIVRQPVNRPAAPAMCNPTFTGSIGPGSMPCDNGY</sequence>
<name>A0A1B1CEI6_RHILE</name>
<proteinExistence type="predicted"/>
<evidence type="ECO:0000256" key="1">
    <source>
        <dbReference type="SAM" id="SignalP"/>
    </source>
</evidence>
<organism evidence="2 3">
    <name type="scientific">Rhizobium leguminosarum</name>
    <dbReference type="NCBI Taxonomy" id="384"/>
    <lineage>
        <taxon>Bacteria</taxon>
        <taxon>Pseudomonadati</taxon>
        <taxon>Pseudomonadota</taxon>
        <taxon>Alphaproteobacteria</taxon>
        <taxon>Hyphomicrobiales</taxon>
        <taxon>Rhizobiaceae</taxon>
        <taxon>Rhizobium/Agrobacterium group</taxon>
        <taxon>Rhizobium</taxon>
    </lineage>
</organism>
<evidence type="ECO:0000313" key="3">
    <source>
        <dbReference type="Proteomes" id="UP000092691"/>
    </source>
</evidence>
<feature type="chain" id="PRO_5008520869" evidence="1">
    <location>
        <begin position="28"/>
        <end position="123"/>
    </location>
</feature>
<protein>
    <submittedName>
        <fullName evidence="2">Cell surface protein</fullName>
    </submittedName>
</protein>
<reference evidence="2 3" key="1">
    <citation type="submission" date="2016-06" db="EMBL/GenBank/DDBJ databases">
        <title>Microsymbionts genomes from the relict species Vavilovia formosa.</title>
        <authorList>
            <person name="Chirak E."/>
            <person name="Kimeklis A."/>
            <person name="Andronov E."/>
        </authorList>
    </citation>
    <scope>NUCLEOTIDE SEQUENCE [LARGE SCALE GENOMIC DNA]</scope>
    <source>
        <strain evidence="2 3">Vaf10</strain>
    </source>
</reference>
<dbReference type="RefSeq" id="WP_065282019.1">
    <property type="nucleotide sequence ID" value="NZ_CP016286.1"/>
</dbReference>